<reference evidence="2" key="2">
    <citation type="submission" date="2025-08" db="UniProtKB">
        <authorList>
            <consortium name="Ensembl"/>
        </authorList>
    </citation>
    <scope>IDENTIFICATION</scope>
</reference>
<feature type="compositionally biased region" description="Polar residues" evidence="1">
    <location>
        <begin position="382"/>
        <end position="400"/>
    </location>
</feature>
<evidence type="ECO:0000313" key="2">
    <source>
        <dbReference type="Ensembl" id="ENSGMOP00000055665.1"/>
    </source>
</evidence>
<dbReference type="AlphaFoldDB" id="A0A8C5FRA5"/>
<sequence length="539" mass="60182">METRLAALEKCKGPLQDTVPMGEFAELTQIQQDDQSYTVSFPKLDKRETVPAAFHWHRVGAKPKQHTKVNQQDHSTPNAKLPKAKVISGISPSLKLTLPLKNRFLPLQESTNEPAPHAPLSPEMRPDGQCGQRRNMNQSPWRRAAHASATCAPLTPEMCPDRRYGQRWNNQSPWRRAAHVSATVQQGPISEEADEPDTLIIGDSTIKDITGKKIKTCNFPYGMVSDINHKLAKIILENPNISQIIVHAGFNDIQREQSELLKRDYTDLLDTLDKIHINSFISGPIPAVDRGINRFSRLLALNTWLSRVCNERGRGFIDNFNLFWGRKYLFRADGLHPNRLGSKLLRDNLLFSLYAQATILPWSDAQATIRAQVEKKRDYSLPHTSTLPLSNTQIADSPQTLKRDNSPPDAINTVPSPIADAGLTRNGHPPPLHYRPKTLKRDNSLPDTMDTVPSPIADAGLARNGHPPPHLSHSHNNSSSTVSSLCDFPAEFKKQEYVGIKLASVSMIASPRHGHRLITPKRMAPQPPAPCTDSSPEYY</sequence>
<evidence type="ECO:0000256" key="1">
    <source>
        <dbReference type="SAM" id="MobiDB-lite"/>
    </source>
</evidence>
<reference evidence="2" key="1">
    <citation type="submission" date="2019-07" db="EMBL/GenBank/DDBJ databases">
        <authorList>
            <consortium name="Wellcome Sanger Institute Data Sharing"/>
        </authorList>
    </citation>
    <scope>NUCLEOTIDE SEQUENCE [LARGE SCALE GENOMIC DNA]</scope>
</reference>
<protein>
    <recommendedName>
        <fullName evidence="4">SGNH hydrolase-type esterase domain-containing protein</fullName>
    </recommendedName>
</protein>
<dbReference type="Gene3D" id="3.40.50.12690">
    <property type="match status" value="1"/>
</dbReference>
<reference evidence="2" key="3">
    <citation type="submission" date="2025-09" db="UniProtKB">
        <authorList>
            <consortium name="Ensembl"/>
        </authorList>
    </citation>
    <scope>IDENTIFICATION</scope>
</reference>
<name>A0A8C5FRA5_GADMO</name>
<dbReference type="GeneTree" id="ENSGT01100000263757"/>
<evidence type="ECO:0008006" key="4">
    <source>
        <dbReference type="Google" id="ProtNLM"/>
    </source>
</evidence>
<proteinExistence type="predicted"/>
<dbReference type="Gene3D" id="3.40.50.12700">
    <property type="match status" value="1"/>
</dbReference>
<keyword evidence="3" id="KW-1185">Reference proteome</keyword>
<dbReference type="Ensembl" id="ENSGMOT00000065763.1">
    <property type="protein sequence ID" value="ENSGMOP00000055665.1"/>
    <property type="gene ID" value="ENSGMOG00000028698.1"/>
</dbReference>
<feature type="region of interest" description="Disordered" evidence="1">
    <location>
        <begin position="518"/>
        <end position="539"/>
    </location>
</feature>
<feature type="region of interest" description="Disordered" evidence="1">
    <location>
        <begin position="109"/>
        <end position="148"/>
    </location>
</feature>
<dbReference type="SUPFAM" id="SSF52266">
    <property type="entry name" value="SGNH hydrolase"/>
    <property type="match status" value="1"/>
</dbReference>
<feature type="compositionally biased region" description="Low complexity" evidence="1">
    <location>
        <begin position="474"/>
        <end position="483"/>
    </location>
</feature>
<feature type="region of interest" description="Disordered" evidence="1">
    <location>
        <begin position="382"/>
        <end position="483"/>
    </location>
</feature>
<dbReference type="Proteomes" id="UP000694546">
    <property type="component" value="Chromosome 1"/>
</dbReference>
<dbReference type="CDD" id="cd00229">
    <property type="entry name" value="SGNH_hydrolase"/>
    <property type="match status" value="1"/>
</dbReference>
<organism evidence="2 3">
    <name type="scientific">Gadus morhua</name>
    <name type="common">Atlantic cod</name>
    <dbReference type="NCBI Taxonomy" id="8049"/>
    <lineage>
        <taxon>Eukaryota</taxon>
        <taxon>Metazoa</taxon>
        <taxon>Chordata</taxon>
        <taxon>Craniata</taxon>
        <taxon>Vertebrata</taxon>
        <taxon>Euteleostomi</taxon>
        <taxon>Actinopterygii</taxon>
        <taxon>Neopterygii</taxon>
        <taxon>Teleostei</taxon>
        <taxon>Neoteleostei</taxon>
        <taxon>Acanthomorphata</taxon>
        <taxon>Zeiogadaria</taxon>
        <taxon>Gadariae</taxon>
        <taxon>Gadiformes</taxon>
        <taxon>Gadoidei</taxon>
        <taxon>Gadidae</taxon>
        <taxon>Gadus</taxon>
    </lineage>
</organism>
<evidence type="ECO:0000313" key="3">
    <source>
        <dbReference type="Proteomes" id="UP000694546"/>
    </source>
</evidence>
<accession>A0A8C5FRA5</accession>